<accession>A0A0A1U8F9</accession>
<name>A0A0A1U8F9_ENTIV</name>
<proteinExistence type="predicted"/>
<dbReference type="VEuPathDB" id="AmoebaDB:EIN_226410"/>
<sequence>MLGIRKTISPMDIKTEHACCCGNVRFILTEEPARSEPPKEIEVEESSAHGIVRVKYREFVLVEEGGRNHAVYKCLLCNKVVGVCFSNNDVFIPKFTCQADLQYNETYQIALPNIPITDFAKHKIDRNMKLELLDVKRKKTDQLYKEKEERIREFVKEEERKFEEAQKSVENDFNWICSQVLHTEEEMKSAHIPRLEKCSRLIHSEELTETNQLFYEF</sequence>
<gene>
    <name evidence="1" type="ORF">EIN_226410</name>
</gene>
<dbReference type="AlphaFoldDB" id="A0A0A1U8F9"/>
<dbReference type="Proteomes" id="UP000014680">
    <property type="component" value="Unassembled WGS sequence"/>
</dbReference>
<protein>
    <submittedName>
        <fullName evidence="1">Uncharacterized protein</fullName>
    </submittedName>
</protein>
<evidence type="ECO:0000313" key="2">
    <source>
        <dbReference type="Proteomes" id="UP000014680"/>
    </source>
</evidence>
<keyword evidence="2" id="KW-1185">Reference proteome</keyword>
<dbReference type="KEGG" id="eiv:EIN_226410"/>
<reference evidence="1 2" key="1">
    <citation type="submission" date="2012-10" db="EMBL/GenBank/DDBJ databases">
        <authorList>
            <person name="Zafar N."/>
            <person name="Inman J."/>
            <person name="Hall N."/>
            <person name="Lorenzi H."/>
            <person name="Caler E."/>
        </authorList>
    </citation>
    <scope>NUCLEOTIDE SEQUENCE [LARGE SCALE GENOMIC DNA]</scope>
    <source>
        <strain evidence="1 2">IP1</strain>
    </source>
</reference>
<organism evidence="1 2">
    <name type="scientific">Entamoeba invadens IP1</name>
    <dbReference type="NCBI Taxonomy" id="370355"/>
    <lineage>
        <taxon>Eukaryota</taxon>
        <taxon>Amoebozoa</taxon>
        <taxon>Evosea</taxon>
        <taxon>Archamoebae</taxon>
        <taxon>Mastigamoebida</taxon>
        <taxon>Entamoebidae</taxon>
        <taxon>Entamoeba</taxon>
    </lineage>
</organism>
<dbReference type="RefSeq" id="XP_004255039.1">
    <property type="nucleotide sequence ID" value="XM_004254991.1"/>
</dbReference>
<dbReference type="EMBL" id="KB206756">
    <property type="protein sequence ID" value="ELP88268.1"/>
    <property type="molecule type" value="Genomic_DNA"/>
</dbReference>
<evidence type="ECO:0000313" key="1">
    <source>
        <dbReference type="EMBL" id="ELP88268.1"/>
    </source>
</evidence>
<dbReference type="GeneID" id="14887353"/>